<evidence type="ECO:0000256" key="3">
    <source>
        <dbReference type="ARBA" id="ARBA00023002"/>
    </source>
</evidence>
<evidence type="ECO:0000256" key="1">
    <source>
        <dbReference type="ARBA" id="ARBA00007905"/>
    </source>
</evidence>
<evidence type="ECO:0000313" key="9">
    <source>
        <dbReference type="Proteomes" id="UP000585050"/>
    </source>
</evidence>
<sequence>MKMMQLNDGNKIPSLGFGTFLSKNDEVKEAVLAALNAGYRHIDTAMIYENEEGVGEAIKASGISREDLFITTKLWNEDIRNGNIEEALKASLKRLQLDYIDLYLIHWPAKGYTKAWDEMIKLQKSGLIKSIGVSNFNPHHLQDLEASGVVPVVNQIECHPKLQQNDLKTYCEVRNILVQAWGPLMQAGLFKDETLNQIGEKYGKSSAQVMLRWHLQRGVNALPKSVTPSRIEANFDIFDFELSEDDMLKIAEMNEHKRVGPDPETFDF</sequence>
<keyword evidence="3" id="KW-0560">Oxidoreductase</keyword>
<dbReference type="PIRSF" id="PIRSF000097">
    <property type="entry name" value="AKR"/>
    <property type="match status" value="1"/>
</dbReference>
<dbReference type="PROSITE" id="PS00062">
    <property type="entry name" value="ALDOKETO_REDUCTASE_2"/>
    <property type="match status" value="1"/>
</dbReference>
<comment type="similarity">
    <text evidence="1">Belongs to the aldo/keto reductase family.</text>
</comment>
<dbReference type="AlphaFoldDB" id="A0A7X8SIW0"/>
<comment type="caution">
    <text evidence="8">The sequence shown here is derived from an EMBL/GenBank/DDBJ whole genome shotgun (WGS) entry which is preliminary data.</text>
</comment>
<dbReference type="PANTHER" id="PTHR43827">
    <property type="entry name" value="2,5-DIKETO-D-GLUCONIC ACID REDUCTASE"/>
    <property type="match status" value="1"/>
</dbReference>
<keyword evidence="9" id="KW-1185">Reference proteome</keyword>
<organism evidence="8 9">
    <name type="scientific">Flammeovirga agarivorans</name>
    <dbReference type="NCBI Taxonomy" id="2726742"/>
    <lineage>
        <taxon>Bacteria</taxon>
        <taxon>Pseudomonadati</taxon>
        <taxon>Bacteroidota</taxon>
        <taxon>Cytophagia</taxon>
        <taxon>Cytophagales</taxon>
        <taxon>Flammeovirgaceae</taxon>
        <taxon>Flammeovirga</taxon>
    </lineage>
</organism>
<dbReference type="InterPro" id="IPR023210">
    <property type="entry name" value="NADP_OxRdtase_dom"/>
</dbReference>
<feature type="site" description="Lowers pKa of active site Tyr" evidence="6">
    <location>
        <position position="73"/>
    </location>
</feature>
<dbReference type="Pfam" id="PF00248">
    <property type="entry name" value="Aldo_ket_red"/>
    <property type="match status" value="1"/>
</dbReference>
<evidence type="ECO:0000256" key="6">
    <source>
        <dbReference type="PIRSR" id="PIRSR000097-3"/>
    </source>
</evidence>
<dbReference type="PROSITE" id="PS00798">
    <property type="entry name" value="ALDOKETO_REDUCTASE_1"/>
    <property type="match status" value="1"/>
</dbReference>
<evidence type="ECO:0000256" key="4">
    <source>
        <dbReference type="PIRSR" id="PIRSR000097-1"/>
    </source>
</evidence>
<dbReference type="FunFam" id="3.20.20.100:FF:000015">
    <property type="entry name" value="Oxidoreductase, aldo/keto reductase family"/>
    <property type="match status" value="1"/>
</dbReference>
<name>A0A7X8SIW0_9BACT</name>
<dbReference type="InterPro" id="IPR020471">
    <property type="entry name" value="AKR"/>
</dbReference>
<feature type="domain" description="NADP-dependent oxidoreductase" evidence="7">
    <location>
        <begin position="15"/>
        <end position="254"/>
    </location>
</feature>
<evidence type="ECO:0000313" key="8">
    <source>
        <dbReference type="EMBL" id="NLR90923.1"/>
    </source>
</evidence>
<feature type="active site" description="Proton donor" evidence="4">
    <location>
        <position position="48"/>
    </location>
</feature>
<evidence type="ECO:0000256" key="2">
    <source>
        <dbReference type="ARBA" id="ARBA00022857"/>
    </source>
</evidence>
<dbReference type="SUPFAM" id="SSF51430">
    <property type="entry name" value="NAD(P)-linked oxidoreductase"/>
    <property type="match status" value="1"/>
</dbReference>
<gene>
    <name evidence="8" type="ORF">HGP29_06880</name>
</gene>
<dbReference type="InterPro" id="IPR018170">
    <property type="entry name" value="Aldo/ket_reductase_CS"/>
</dbReference>
<feature type="binding site" evidence="5">
    <location>
        <position position="106"/>
    </location>
    <ligand>
        <name>substrate</name>
    </ligand>
</feature>
<dbReference type="CDD" id="cd19071">
    <property type="entry name" value="AKR_AKR1-5-like"/>
    <property type="match status" value="1"/>
</dbReference>
<reference evidence="8 9" key="1">
    <citation type="submission" date="2020-04" db="EMBL/GenBank/DDBJ databases">
        <title>Flammeovirga sp. SR4, a novel species isolated from seawater.</title>
        <authorList>
            <person name="Wang X."/>
        </authorList>
    </citation>
    <scope>NUCLEOTIDE SEQUENCE [LARGE SCALE GENOMIC DNA]</scope>
    <source>
        <strain evidence="8 9">SR4</strain>
    </source>
</reference>
<dbReference type="InterPro" id="IPR036812">
    <property type="entry name" value="NAD(P)_OxRdtase_dom_sf"/>
</dbReference>
<evidence type="ECO:0000256" key="5">
    <source>
        <dbReference type="PIRSR" id="PIRSR000097-2"/>
    </source>
</evidence>
<dbReference type="Proteomes" id="UP000585050">
    <property type="component" value="Unassembled WGS sequence"/>
</dbReference>
<dbReference type="EMBL" id="JABAIL010000002">
    <property type="protein sequence ID" value="NLR90923.1"/>
    <property type="molecule type" value="Genomic_DNA"/>
</dbReference>
<protein>
    <submittedName>
        <fullName evidence="8">Aldo/keto reductase</fullName>
    </submittedName>
</protein>
<dbReference type="PROSITE" id="PS00063">
    <property type="entry name" value="ALDOKETO_REDUCTASE_3"/>
    <property type="match status" value="1"/>
</dbReference>
<dbReference type="PANTHER" id="PTHR43827:SF3">
    <property type="entry name" value="NADP-DEPENDENT OXIDOREDUCTASE DOMAIN-CONTAINING PROTEIN"/>
    <property type="match status" value="1"/>
</dbReference>
<proteinExistence type="inferred from homology"/>
<dbReference type="GO" id="GO:0016616">
    <property type="term" value="F:oxidoreductase activity, acting on the CH-OH group of donors, NAD or NADP as acceptor"/>
    <property type="evidence" value="ECO:0007669"/>
    <property type="project" value="UniProtKB-ARBA"/>
</dbReference>
<keyword evidence="2" id="KW-0521">NADP</keyword>
<evidence type="ECO:0000259" key="7">
    <source>
        <dbReference type="Pfam" id="PF00248"/>
    </source>
</evidence>
<dbReference type="PRINTS" id="PR00069">
    <property type="entry name" value="ALDKETRDTASE"/>
</dbReference>
<dbReference type="Gene3D" id="3.20.20.100">
    <property type="entry name" value="NADP-dependent oxidoreductase domain"/>
    <property type="match status" value="1"/>
</dbReference>
<accession>A0A7X8SIW0</accession>